<reference evidence="1 2" key="1">
    <citation type="journal article" date="2021" name="BMC Biol.">
        <title>Horizontally acquired antibacterial genes associated with adaptive radiation of ladybird beetles.</title>
        <authorList>
            <person name="Li H.S."/>
            <person name="Tang X.F."/>
            <person name="Huang Y.H."/>
            <person name="Xu Z.Y."/>
            <person name="Chen M.L."/>
            <person name="Du X.Y."/>
            <person name="Qiu B.Y."/>
            <person name="Chen P.T."/>
            <person name="Zhang W."/>
            <person name="Slipinski A."/>
            <person name="Escalona H.E."/>
            <person name="Waterhouse R.M."/>
            <person name="Zwick A."/>
            <person name="Pang H."/>
        </authorList>
    </citation>
    <scope>NUCLEOTIDE SEQUENCE [LARGE SCALE GENOMIC DNA]</scope>
    <source>
        <strain evidence="1">SYSU2018</strain>
    </source>
</reference>
<sequence length="175" mass="19192">MANMPSLNKSSSVSVVMGDHSYNGSLPSFPESLIVTASPSEASCSILSILEDHSNVEPIQEMSSQDDELINDSTDIDKIIEKYLCTNKEQNSTDNRPDDFTSLLDDENEISNDFSGDDPSTLSSANIIGQNSNWIGTKGILRSAGLTKKTLSPSEEIMYRVHRTTLSILSKLRQM</sequence>
<keyword evidence="2" id="KW-1185">Reference proteome</keyword>
<evidence type="ECO:0000313" key="1">
    <source>
        <dbReference type="EMBL" id="KAL3275014.1"/>
    </source>
</evidence>
<organism evidence="1 2">
    <name type="scientific">Cryptolaemus montrouzieri</name>
    <dbReference type="NCBI Taxonomy" id="559131"/>
    <lineage>
        <taxon>Eukaryota</taxon>
        <taxon>Metazoa</taxon>
        <taxon>Ecdysozoa</taxon>
        <taxon>Arthropoda</taxon>
        <taxon>Hexapoda</taxon>
        <taxon>Insecta</taxon>
        <taxon>Pterygota</taxon>
        <taxon>Neoptera</taxon>
        <taxon>Endopterygota</taxon>
        <taxon>Coleoptera</taxon>
        <taxon>Polyphaga</taxon>
        <taxon>Cucujiformia</taxon>
        <taxon>Coccinelloidea</taxon>
        <taxon>Coccinellidae</taxon>
        <taxon>Scymninae</taxon>
        <taxon>Scymnini</taxon>
        <taxon>Cryptolaemus</taxon>
    </lineage>
</organism>
<comment type="caution">
    <text evidence="1">The sequence shown here is derived from an EMBL/GenBank/DDBJ whole genome shotgun (WGS) entry which is preliminary data.</text>
</comment>
<gene>
    <name evidence="1" type="ORF">HHI36_019786</name>
</gene>
<accession>A0ABD2N9J2</accession>
<protein>
    <submittedName>
        <fullName evidence="1">Uncharacterized protein</fullName>
    </submittedName>
</protein>
<dbReference type="EMBL" id="JABFTP020000083">
    <property type="protein sequence ID" value="KAL3275014.1"/>
    <property type="molecule type" value="Genomic_DNA"/>
</dbReference>
<evidence type="ECO:0000313" key="2">
    <source>
        <dbReference type="Proteomes" id="UP001516400"/>
    </source>
</evidence>
<dbReference type="Proteomes" id="UP001516400">
    <property type="component" value="Unassembled WGS sequence"/>
</dbReference>
<name>A0ABD2N9J2_9CUCU</name>
<dbReference type="AlphaFoldDB" id="A0ABD2N9J2"/>
<proteinExistence type="predicted"/>